<dbReference type="PANTHER" id="PTHR40459:SF1">
    <property type="entry name" value="CONSERVED HYPOTHETICAL ALANINE AND LEUCINE RICH PROTEIN"/>
    <property type="match status" value="1"/>
</dbReference>
<name>A0A382G707_9ZZZZ</name>
<dbReference type="Pfam" id="PF10727">
    <property type="entry name" value="Rossmann-like"/>
    <property type="match status" value="1"/>
</dbReference>
<dbReference type="AlphaFoldDB" id="A0A382G707"/>
<dbReference type="InterPro" id="IPR018931">
    <property type="entry name" value="DUF2520"/>
</dbReference>
<dbReference type="EMBL" id="UINC01053614">
    <property type="protein sequence ID" value="SVB70347.1"/>
    <property type="molecule type" value="Genomic_DNA"/>
</dbReference>
<dbReference type="InterPro" id="IPR036291">
    <property type="entry name" value="NAD(P)-bd_dom_sf"/>
</dbReference>
<evidence type="ECO:0008006" key="4">
    <source>
        <dbReference type="Google" id="ProtNLM"/>
    </source>
</evidence>
<evidence type="ECO:0000313" key="3">
    <source>
        <dbReference type="EMBL" id="SVB70347.1"/>
    </source>
</evidence>
<dbReference type="SUPFAM" id="SSF48179">
    <property type="entry name" value="6-phosphogluconate dehydrogenase C-terminal domain-like"/>
    <property type="match status" value="1"/>
</dbReference>
<protein>
    <recommendedName>
        <fullName evidence="4">DUF2520 domain-containing protein</fullName>
    </recommendedName>
</protein>
<dbReference type="Gene3D" id="3.40.50.720">
    <property type="entry name" value="NAD(P)-binding Rossmann-like Domain"/>
    <property type="match status" value="1"/>
</dbReference>
<feature type="domain" description="Putative oxidoreductase/dehydrogenase Rossmann-like" evidence="1">
    <location>
        <begin position="9"/>
        <end position="121"/>
    </location>
</feature>
<dbReference type="SUPFAM" id="SSF51735">
    <property type="entry name" value="NAD(P)-binding Rossmann-fold domains"/>
    <property type="match status" value="1"/>
</dbReference>
<feature type="non-terminal residue" evidence="3">
    <location>
        <position position="289"/>
    </location>
</feature>
<reference evidence="3" key="1">
    <citation type="submission" date="2018-05" db="EMBL/GenBank/DDBJ databases">
        <authorList>
            <person name="Lanie J.A."/>
            <person name="Ng W.-L."/>
            <person name="Kazmierczak K.M."/>
            <person name="Andrzejewski T.M."/>
            <person name="Davidsen T.M."/>
            <person name="Wayne K.J."/>
            <person name="Tettelin H."/>
            <person name="Glass J.I."/>
            <person name="Rusch D."/>
            <person name="Podicherti R."/>
            <person name="Tsui H.-C.T."/>
            <person name="Winkler M.E."/>
        </authorList>
    </citation>
    <scope>NUCLEOTIDE SEQUENCE</scope>
</reference>
<dbReference type="InterPro" id="IPR037108">
    <property type="entry name" value="TM1727-like_C_sf"/>
</dbReference>
<accession>A0A382G707</accession>
<evidence type="ECO:0000259" key="1">
    <source>
        <dbReference type="Pfam" id="PF10727"/>
    </source>
</evidence>
<dbReference type="InterPro" id="IPR008927">
    <property type="entry name" value="6-PGluconate_DH-like_C_sf"/>
</dbReference>
<dbReference type="InterPro" id="IPR019665">
    <property type="entry name" value="OxRdtase/DH_put_Rossmann_dom"/>
</dbReference>
<evidence type="ECO:0000259" key="2">
    <source>
        <dbReference type="Pfam" id="PF10728"/>
    </source>
</evidence>
<organism evidence="3">
    <name type="scientific">marine metagenome</name>
    <dbReference type="NCBI Taxonomy" id="408172"/>
    <lineage>
        <taxon>unclassified sequences</taxon>
        <taxon>metagenomes</taxon>
        <taxon>ecological metagenomes</taxon>
    </lineage>
</organism>
<dbReference type="Pfam" id="PF10728">
    <property type="entry name" value="DUF2520"/>
    <property type="match status" value="1"/>
</dbReference>
<sequence>MSVRMLSGNIGFVGTGALGCTMARAMHNAGYRVASVTSRTAASAEQLAMELDGCEAMRTPQDVADCSHVVFLTVPDNIIESVTNATQWRSGQAVVHCSGATPLSVLNSAKNLGALVGAIHPLQTFGGTNEAPVVMQGIAYAIEAESSLDEDLATLATDLGGWPIALAAEDRVLYHASATAACGLLAILVKLSSGLWSDFIQSNDEGLRSLLPLVFGTLDSIERRGFPDALTGPMARGDIGTVASHLEALSTRAPEFQLVYSHLMLASLLIARDKGGLGQNEEDQLRELL</sequence>
<gene>
    <name evidence="3" type="ORF">METZ01_LOCUS223201</name>
</gene>
<dbReference type="Gene3D" id="1.10.1040.20">
    <property type="entry name" value="ProC-like, C-terminal domain"/>
    <property type="match status" value="1"/>
</dbReference>
<proteinExistence type="predicted"/>
<feature type="domain" description="DUF2520" evidence="2">
    <location>
        <begin position="139"/>
        <end position="263"/>
    </location>
</feature>
<dbReference type="PANTHER" id="PTHR40459">
    <property type="entry name" value="CONSERVED HYPOTHETICAL ALANINE AND LEUCINE RICH PROTEIN"/>
    <property type="match status" value="1"/>
</dbReference>
<dbReference type="PROSITE" id="PS51257">
    <property type="entry name" value="PROKAR_LIPOPROTEIN"/>
    <property type="match status" value="1"/>
</dbReference>